<dbReference type="RefSeq" id="WP_157390984.1">
    <property type="nucleotide sequence ID" value="NZ_WRPP01000006.1"/>
</dbReference>
<accession>A0A7K1V429</accession>
<dbReference type="Proteomes" id="UP000466794">
    <property type="component" value="Unassembled WGS sequence"/>
</dbReference>
<comment type="caution">
    <text evidence="2">The sequence shown here is derived from an EMBL/GenBank/DDBJ whole genome shotgun (WGS) entry which is preliminary data.</text>
</comment>
<evidence type="ECO:0000256" key="1">
    <source>
        <dbReference type="SAM" id="MobiDB-lite"/>
    </source>
</evidence>
<name>A0A7K1V429_9NOCA</name>
<dbReference type="AlphaFoldDB" id="A0A7K1V429"/>
<gene>
    <name evidence="2" type="ORF">GPX89_29670</name>
</gene>
<evidence type="ECO:0000313" key="2">
    <source>
        <dbReference type="EMBL" id="MVU81400.1"/>
    </source>
</evidence>
<proteinExistence type="predicted"/>
<keyword evidence="3" id="KW-1185">Reference proteome</keyword>
<evidence type="ECO:0000313" key="3">
    <source>
        <dbReference type="Proteomes" id="UP000466794"/>
    </source>
</evidence>
<dbReference type="EMBL" id="WRPP01000006">
    <property type="protein sequence ID" value="MVU81400.1"/>
    <property type="molecule type" value="Genomic_DNA"/>
</dbReference>
<feature type="region of interest" description="Disordered" evidence="1">
    <location>
        <begin position="215"/>
        <end position="238"/>
    </location>
</feature>
<reference evidence="2 3" key="1">
    <citation type="submission" date="2019-12" db="EMBL/GenBank/DDBJ databases">
        <title>Nocardia sp. nov. ET3-3 isolated from soil.</title>
        <authorList>
            <person name="Kanchanasin P."/>
            <person name="Tanasupawat S."/>
            <person name="Yuki M."/>
            <person name="Kudo T."/>
        </authorList>
    </citation>
    <scope>NUCLEOTIDE SEQUENCE [LARGE SCALE GENOMIC DNA]</scope>
    <source>
        <strain evidence="2 3">ET3-3</strain>
    </source>
</reference>
<organism evidence="2 3">
    <name type="scientific">Nocardia terrae</name>
    <dbReference type="NCBI Taxonomy" id="2675851"/>
    <lineage>
        <taxon>Bacteria</taxon>
        <taxon>Bacillati</taxon>
        <taxon>Actinomycetota</taxon>
        <taxon>Actinomycetes</taxon>
        <taxon>Mycobacteriales</taxon>
        <taxon>Nocardiaceae</taxon>
        <taxon>Nocardia</taxon>
    </lineage>
</organism>
<protein>
    <submittedName>
        <fullName evidence="2">Uncharacterized protein</fullName>
    </submittedName>
</protein>
<sequence>MTALAQLLCGWAVVTLESSGTGVGVVARSGNWPAALGSTTRELGPLVTWDGPPGMPESFALEFTLVRGFAVAVLKTPSNARPGTCVAHLVAGDRATLDGATTLSLYDSGRFLTTVDDPRYPVDHWDPISKPLDSNGFAASADAYLDLDWLPALLGYTLAYLSGRGPAIELRVEDATDALSMLRALYGILPRNSLRDLTFCTMSAPASDAAITAVTRDSHGPAPGNRRIVTPGDRGDESDPYVQLGQQIVGHRRAGITIPETLSTAEEIGAWCFRRHLRTLVPAELDDDRLAEVITDPELSPEWFRDKTVATRAIQLAIGRPSVARALVHIDHLPSVRRTFEKALTDRVTNDTRDRTRTLELARQLGFDLGEAVAAAARRRLETGHGQLSAADAAAVWPRLHADWATGNSKRRQTIAGYLSQHRALREHALGSRDRALVHKALRVEVDDPGVPTGGSRLLHTAMHANLAIVAQVAVDVACDGRDHYALEQILACAPHDRLPALLAECARYPALPALDLMKALTLTRSDPAELVEALRPAWHDLRRALGLPAPIEDLVELDTADPASGNGHRIGIRLPRRGFRRRYDKDRSRAELSTLLQTADEFPPTVQAREIIDGALHSDLEYLVSNLVTRTRSADGPQVLERVLALAPADQLPTLVTACARQWDLPPATLLHAIVALRLSPAELAEALAGGWPWLRTRLDLPQVIAPLLTLVVPQDDPTDSWTSLALDPDGRRARRFWR</sequence>